<keyword evidence="2" id="KW-1185">Reference proteome</keyword>
<name>A0ABQ6LWJ4_9GAMM</name>
<evidence type="ECO:0000313" key="1">
    <source>
        <dbReference type="EMBL" id="GMG86463.1"/>
    </source>
</evidence>
<sequence>MVQNWIWTGAGALPDCAAAVPERPATANAQATISRTIWRFFIVVIGLVS</sequence>
<dbReference type="Proteomes" id="UP001224392">
    <property type="component" value="Unassembled WGS sequence"/>
</dbReference>
<protein>
    <submittedName>
        <fullName evidence="1">Uncharacterized protein</fullName>
    </submittedName>
</protein>
<reference evidence="1 2" key="1">
    <citation type="submission" date="2023-04" db="EMBL/GenBank/DDBJ databases">
        <title>Marinobulbifer ophiurae gen. nov., sp. Nov., isolate from tissue of brittle star Ophioplocus japonicus.</title>
        <authorList>
            <person name="Kawano K."/>
            <person name="Sawayama S."/>
            <person name="Nakagawa S."/>
        </authorList>
    </citation>
    <scope>NUCLEOTIDE SEQUENCE [LARGE SCALE GENOMIC DNA]</scope>
    <source>
        <strain evidence="1 2">NKW57</strain>
    </source>
</reference>
<comment type="caution">
    <text evidence="1">The sequence shown here is derived from an EMBL/GenBank/DDBJ whole genome shotgun (WGS) entry which is preliminary data.</text>
</comment>
<accession>A0ABQ6LWJ4</accession>
<organism evidence="1 2">
    <name type="scientific">Biformimicrobium ophioploci</name>
    <dbReference type="NCBI Taxonomy" id="3036711"/>
    <lineage>
        <taxon>Bacteria</taxon>
        <taxon>Pseudomonadati</taxon>
        <taxon>Pseudomonadota</taxon>
        <taxon>Gammaproteobacteria</taxon>
        <taxon>Cellvibrionales</taxon>
        <taxon>Microbulbiferaceae</taxon>
        <taxon>Biformimicrobium</taxon>
    </lineage>
</organism>
<evidence type="ECO:0000313" key="2">
    <source>
        <dbReference type="Proteomes" id="UP001224392"/>
    </source>
</evidence>
<gene>
    <name evidence="1" type="ORF">MNKW57_07840</name>
</gene>
<dbReference type="EMBL" id="BSYJ01000002">
    <property type="protein sequence ID" value="GMG86463.1"/>
    <property type="molecule type" value="Genomic_DNA"/>
</dbReference>
<proteinExistence type="predicted"/>